<name>A0AAV9ILV8_9RHOD</name>
<reference evidence="2 3" key="1">
    <citation type="submission" date="2022-07" db="EMBL/GenBank/DDBJ databases">
        <title>Genome-wide signatures of adaptation to extreme environments.</title>
        <authorList>
            <person name="Cho C.H."/>
            <person name="Yoon H.S."/>
        </authorList>
    </citation>
    <scope>NUCLEOTIDE SEQUENCE [LARGE SCALE GENOMIC DNA]</scope>
    <source>
        <strain evidence="2 3">108.79 E11</strain>
    </source>
</reference>
<dbReference type="PANTHER" id="PTHR42767:SF1">
    <property type="entry name" value="ENDO-BETA-1,6-GALACTANASE-LIKE DOMAIN-CONTAINING PROTEIN"/>
    <property type="match status" value="1"/>
</dbReference>
<dbReference type="InterPro" id="IPR039514">
    <property type="entry name" value="6GAL-like"/>
</dbReference>
<accession>A0AAV9ILV8</accession>
<dbReference type="SUPFAM" id="SSF51445">
    <property type="entry name" value="(Trans)glycosidases"/>
    <property type="match status" value="1"/>
</dbReference>
<dbReference type="GO" id="GO:0004553">
    <property type="term" value="F:hydrolase activity, hydrolyzing O-glycosyl compounds"/>
    <property type="evidence" value="ECO:0007669"/>
    <property type="project" value="InterPro"/>
</dbReference>
<dbReference type="EMBL" id="JANCYU010000065">
    <property type="protein sequence ID" value="KAK4528520.1"/>
    <property type="molecule type" value="Genomic_DNA"/>
</dbReference>
<dbReference type="Proteomes" id="UP001300502">
    <property type="component" value="Unassembled WGS sequence"/>
</dbReference>
<dbReference type="Pfam" id="PF14587">
    <property type="entry name" value="Glyco_hydr_30_2"/>
    <property type="match status" value="1"/>
</dbReference>
<dbReference type="InterPro" id="IPR017853">
    <property type="entry name" value="GH"/>
</dbReference>
<dbReference type="Gene3D" id="3.20.20.80">
    <property type="entry name" value="Glycosidases"/>
    <property type="match status" value="1"/>
</dbReference>
<evidence type="ECO:0000313" key="2">
    <source>
        <dbReference type="EMBL" id="KAK4528520.1"/>
    </source>
</evidence>
<comment type="caution">
    <text evidence="2">The sequence shown here is derived from an EMBL/GenBank/DDBJ whole genome shotgun (WGS) entry which is preliminary data.</text>
</comment>
<proteinExistence type="predicted"/>
<keyword evidence="3" id="KW-1185">Reference proteome</keyword>
<gene>
    <name evidence="2" type="ORF">GAYE_SCF59G6464</name>
</gene>
<protein>
    <recommendedName>
        <fullName evidence="1">Endo-beta-1,6-galactanase-like domain-containing protein</fullName>
    </recommendedName>
</protein>
<evidence type="ECO:0000259" key="1">
    <source>
        <dbReference type="Pfam" id="PF14587"/>
    </source>
</evidence>
<feature type="domain" description="Endo-beta-1,6-galactanase-like" evidence="1">
    <location>
        <begin position="40"/>
        <end position="228"/>
    </location>
</feature>
<dbReference type="AlphaFoldDB" id="A0AAV9ILV8"/>
<organism evidence="2 3">
    <name type="scientific">Galdieria yellowstonensis</name>
    <dbReference type="NCBI Taxonomy" id="3028027"/>
    <lineage>
        <taxon>Eukaryota</taxon>
        <taxon>Rhodophyta</taxon>
        <taxon>Bangiophyceae</taxon>
        <taxon>Galdieriales</taxon>
        <taxon>Galdieriaceae</taxon>
        <taxon>Galdieria</taxon>
    </lineage>
</organism>
<evidence type="ECO:0000313" key="3">
    <source>
        <dbReference type="Proteomes" id="UP001300502"/>
    </source>
</evidence>
<dbReference type="InterPro" id="IPR039743">
    <property type="entry name" value="6GAL/EXGAL"/>
</dbReference>
<sequence length="485" mass="54813">MPHERRISVWGIDSPAGKGNDLAMISWLAELCSGSSTDLEISAQAVGNTFEGWGTSLAWFANVVGKGPTERKERMADLLFDEQQGLGLNIVRYNIGGGENPNIPVTLEPRACIPGLYTSAHQVNSLSLEQDSGQLWFLHAAVKRGADKFEVFSNSPPYFMTKSGSVTGAKCSQENNLLEDQVDIFTEYLCKSTQLLEDSCSLKCTSIEPFNEPVSSWWKFGGRQEGCYFDCPLQEKTINSLYERISKSELSCCGIAAPDTYSTEEARTLVNSYSMQTLSQLARINTHTYSAKERKKLSEVCVQKGKELWVSEYGDNDNSGITLAHTIISDLKELNPSAWIYWQAIEDSSAPSWGFLVCHLNQPNRDDSFSIEKKYYIMSQFTKFIRPGFQQLHIDDSTTVGFRSPDESLLVLVHVERGRPKTYHIHLKDYHHNKDTADISVYRTSREENRKRIAFHSRWPLQRRFSLEMAANSVTTIVVHFVVYE</sequence>
<dbReference type="PANTHER" id="PTHR42767">
    <property type="entry name" value="ENDO-BETA-1,6-GALACTANASE"/>
    <property type="match status" value="1"/>
</dbReference>